<dbReference type="InterPro" id="IPR020807">
    <property type="entry name" value="PKS_DH"/>
</dbReference>
<dbReference type="Gene3D" id="3.40.50.720">
    <property type="entry name" value="NAD(P)-binding Rossmann-like Domain"/>
    <property type="match status" value="3"/>
</dbReference>
<feature type="region of interest" description="N-terminal hotdog fold" evidence="9">
    <location>
        <begin position="888"/>
        <end position="1012"/>
    </location>
</feature>
<evidence type="ECO:0000256" key="8">
    <source>
        <dbReference type="ARBA" id="ARBA00023315"/>
    </source>
</evidence>
<dbReference type="Gene3D" id="3.90.180.10">
    <property type="entry name" value="Medium-chain alcohol dehydrogenases, catalytic domain"/>
    <property type="match status" value="1"/>
</dbReference>
<dbReference type="InterPro" id="IPR055123">
    <property type="entry name" value="SpnB-like_Rossmann"/>
</dbReference>
<dbReference type="InterPro" id="IPR016036">
    <property type="entry name" value="Malonyl_transacylase_ACP-bd"/>
</dbReference>
<dbReference type="InterPro" id="IPR020841">
    <property type="entry name" value="PKS_Beta-ketoAc_synthase_dom"/>
</dbReference>
<dbReference type="CDD" id="cd00833">
    <property type="entry name" value="PKS"/>
    <property type="match status" value="3"/>
</dbReference>
<feature type="domain" description="Carrier" evidence="11">
    <location>
        <begin position="3523"/>
        <end position="3599"/>
    </location>
</feature>
<dbReference type="PROSITE" id="PS52004">
    <property type="entry name" value="KS3_2"/>
    <property type="match status" value="3"/>
</dbReference>
<dbReference type="Gene3D" id="3.10.129.110">
    <property type="entry name" value="Polyketide synthase dehydratase"/>
    <property type="match status" value="2"/>
</dbReference>
<feature type="domain" description="Ketosynthase family 3 (KS3)" evidence="12">
    <location>
        <begin position="33"/>
        <end position="446"/>
    </location>
</feature>
<evidence type="ECO:0000313" key="14">
    <source>
        <dbReference type="EMBL" id="MFD2472720.1"/>
    </source>
</evidence>
<dbReference type="EMBL" id="JBHUKS010000027">
    <property type="protein sequence ID" value="MFD2472720.1"/>
    <property type="molecule type" value="Genomic_DNA"/>
</dbReference>
<dbReference type="RefSeq" id="WP_378310627.1">
    <property type="nucleotide sequence ID" value="NZ_JBHUKS010000027.1"/>
</dbReference>
<dbReference type="Gene3D" id="6.10.140.1830">
    <property type="match status" value="1"/>
</dbReference>
<dbReference type="PROSITE" id="PS00606">
    <property type="entry name" value="KS3_1"/>
    <property type="match status" value="3"/>
</dbReference>
<dbReference type="SUPFAM" id="SSF47336">
    <property type="entry name" value="ACP-like"/>
    <property type="match status" value="3"/>
</dbReference>
<dbReference type="InterPro" id="IPR041618">
    <property type="entry name" value="PKS_DE"/>
</dbReference>
<evidence type="ECO:0000259" key="13">
    <source>
        <dbReference type="PROSITE" id="PS52019"/>
    </source>
</evidence>
<keyword evidence="5" id="KW-0808">Transferase</keyword>
<dbReference type="InterPro" id="IPR006162">
    <property type="entry name" value="Ppantetheine_attach_site"/>
</dbReference>
<dbReference type="InterPro" id="IPR036291">
    <property type="entry name" value="NAD(P)-bd_dom_sf"/>
</dbReference>
<dbReference type="InterPro" id="IPR009081">
    <property type="entry name" value="PP-bd_ACP"/>
</dbReference>
<comment type="caution">
    <text evidence="14">The sequence shown here is derived from an EMBL/GenBank/DDBJ whole genome shotgun (WGS) entry which is preliminary data.</text>
</comment>
<dbReference type="Pfam" id="PF13602">
    <property type="entry name" value="ADH_zinc_N_2"/>
    <property type="match status" value="1"/>
</dbReference>
<feature type="region of interest" description="C-terminal hotdog fold" evidence="9">
    <location>
        <begin position="1023"/>
        <end position="1154"/>
    </location>
</feature>
<dbReference type="SUPFAM" id="SSF101173">
    <property type="entry name" value="Docking domain B of the erythromycin polyketide synthase (DEBS)"/>
    <property type="match status" value="1"/>
</dbReference>
<keyword evidence="8" id="KW-0012">Acyltransferase</keyword>
<dbReference type="PANTHER" id="PTHR43775:SF51">
    <property type="entry name" value="INACTIVE PHENOLPHTHIOCEROL SYNTHESIS POLYKETIDE SYNTHASE TYPE I PKS1-RELATED"/>
    <property type="match status" value="1"/>
</dbReference>
<dbReference type="Gene3D" id="3.30.70.3290">
    <property type="match status" value="3"/>
</dbReference>
<accession>A0ABW5HHN1</accession>
<dbReference type="PROSITE" id="PS52019">
    <property type="entry name" value="PKS_MFAS_DH"/>
    <property type="match status" value="2"/>
</dbReference>
<dbReference type="PROSITE" id="PS00012">
    <property type="entry name" value="PHOSPHOPANTETHEINE"/>
    <property type="match status" value="3"/>
</dbReference>
<sequence length="5111" mass="539258">MAGEDKLREYLKRALAEAQQAQQRLREVENARREPLAIVGMACRYPGGVSTPEDLWNLVAEGRDAISPFPADRGWDTRDVPVGEGGFLANAGDFDPTLFGISPRAALAMDPQQRLLLEVAWEAFERAGIDPLSLRGSQTGVFSGVMYYDYATLMDAVPEELAGFVGHGNAASILTGRISYTFGLEGPAVTVDTACSSSLVALHLAAQSLRSGECSLALAGGVTVMPNPGTFVEFSKLGGLAADGRCKSFSASADGTGWSEGVGLLVLERLSDAERNGHQVLAVLRGSAVNQDGASNGLTAPNGPSQERVIVQALTNAALTPAEIDVVEAHGTGTALGDPIEAGALLATYGQGRERPLWLGSLKSNLGHTQAASGVAGVIKMVQAIRAGTLPKTLHVDEPSPHVDWNSGAVELLTEAQPWPETGHPRRAAVSSFGISGTNAHTIIEQAPEAATEDSPRRTLPAIPWVLSGKTEAALQEQARQLAEVDADPMDIGYSLAATRATLDHRVVVLGADREELRAALADLTSTPAATGRLAFSFSGQGAQRPGMGRELYATFSVFAEAFDEICAHLDSLLDQPLKDVVFGDSDLVHETQYTQAGLFAVEVSLFRLVSSWGVKPDYLIGHSIGELAAAQIAGVFSLADAAKLVAARGRLMQALPRGGAMVAIEATEDEIVPSLADGVDLAAVNGPRSVVVSGDEDAVLRVAEAWQAEGRKTKRLTVSHAFHSHRMTAMLDEFGEIAASIGYTAPAVPVISNLTGEIGTELHEPSYWVRHVREAVKFHNGLTTLAGHGVTRYLELGPDGVLTALAPAESVAGAATRKGRPEPATLLTTLGRLHAAGVEVDWAAVFTGTGARRIDLPTYPFQHDQYWLEPQPRRGQLAAAGARDAGHPLVRAVVTLPGSAGTLLTGRLSVAAQPWLADHQVSGAVVFPGAAFVELAVQAGNHTGCATVDELTLHAPLVLPDGEAADLRVWARPDTVPGRWTLEIHSRPETAGDQEWTQHATGLLSEQPAPAAESLLEWPPNATPVDLDGLYERLENSGLSYGPAFRNLRAAWRDGDTLYAHIAPTGTPAAQRFDLHPALLDASLHALAFTGETAQLPFSWQDIRVHATGARSLRVRLTPNNGAVAIDLADDTGAPVASIGALALRPIGAPVRRTAQDSLFRMDWEVLPLEPSSIDGRWAIVGAPMHCLNAESFVDLAAVPDGFDTVVVRAETAEIGPATHEMLRAVQEFLVTDRFRRLVVVTAGGLAAAAVQGLLRSAQAEHAGRIVIAELEDPNVAPPLLGAALATGEPQFSFLDGEVRVPRLARPELTPPDGHWRLDVTTRGTLDNLALIPCPEAGEPLTEGQVRIAVRAAGVNFRDVLLALGMYPDEVALGGEGAGVITEVGPGVSGLTVGDRVTGMFGGSFGPAAIADHRLVASIPDRWSFEQAAAVPIAYLTAYLGLVKLGGLTAGESVLIHSAAGGVGVAAVQLARHLGAEVFGTASPGKWDTLRELGLDDEHIASSRTLEFADKFSEIDVVLNSLTGDFADASLRLLRPGGRFLEMGKTDLRDPAAYPELRYEPFDLMRVPPDEIQQMLADVLALFARGALRLPPVTSWPISGARDAFRFLSQAKHTGKVVLTLPRRLDPDGTVLITGGTGTLGRLVARHLVAEHGVRHLLLLSRRGTAEDLADLDATVTVAACDVTDPAALSTVLSEIPAAHPLTAVFHAAGITDDGTVESLTPERIDAVLRPKIDAAWQLHTATQDLDLAAFVLFSSATGVLGGPGQANYAAANAALDALAQHRRAAGLPAQSLAWGLWAPSSTLTGELTEADLARIARSGVGALSAEEGLALLDAAMAVDEPVLVPLKLRPERAETVPWALRGLIKAPVRRAAAKTADPAPQRVDNFEELVCAEVAAVLGYPGASAIDPQRAFTDLGFDSLSAVELRNRLSAATATALPATLVFDYPTPAALAAHLGRSAEPEPVIPVQQAVADDEPIAIIGMACRFPGDTCSPEQFWQFLLADGDGVTDFPRDRGWNLGTLFDDDPDRSGTSYVTQGGFLASAAEFDADFFGISPREARAMDPQQRLLLETSWEALERAGIDPASVRGSQTGVFVGAMRQDYGPMLHQPVPGGEGHRLTGSAASVASGRVSYTFGFEGPAMTVDTACSSSLVAMHLAGHALRRGECDLALAGGATVMATPGLFTEFSRQRGLAPDGRCKAFAGAADGTAWAEGAGMLLLERLSDAERNGHRVLAVVRGSAVNQDGASNGLTAPNGPSQERVIRAALASAGLSTTDIDAVEGHGTGTSLGDPIEAGALLATYGRDRDRPLWLGSVKSNIGHTQAASGVAGVIKMVLAMRDGLLPRTLHVDEPSPHVDWRSGAVQLLTEPTDWPETDRPRRSAVSSFGVSGTNAHIILEQAPAATVPSGEPLDAPLVLSARNPRSLADQAARLLSVVDEPDLARALATTRTAHPHRAAVLTDFRAGLAALAEGVDAPNVVTGRAEAGKLAFTFSGQGSQRLGAGRELSAEFPVFAAAFDEACQALDPHLPRGIRGIVFAEEGTPEAALLERTGYTQAALFATEIALYRLLEYWGLRPDYLAGHSAGELACAHVSGVLSLADAAAVVGARARLMDQTSGNGAMFAIEATEDEMAPTLVSRDHEVGIAAVNGPTSLVLSGDDSVVTEIAAQWRARGRRTRRLEVSVAAHSPQMDEILGEFREAVATVTFGAPEIPIVSTVTGQLVAPDEMCTPDYWVRHLRQGVRFFPAVQCLAELGVTAFVEVGPASVLTATTVDCLPESMAALLVPSMRKDRPEVPALLDTVARLHVHGFSPDWAAVFAGREAAVVDLPTYAFQHRHFWLATPERDAAAAGLAPIEHPLLGASVALADGDRAIFTGRLSVSAQPWLADHVVSGQIVVSGTSLLELALRAGAELGCGAVAELILDTPLVLPADGSVTVQLAAGEPDESGRRELTCYSRSDPALPWTRHARGVLAPAEPVEAEWPTLPDGESEVDVDDLYATMADRGLEYGPVFRGLRRVWLPDGDLIGLVTVPDETEQEAFGLHPALLDAALHALAARDESGTASLPFSWSGVTLHATGARALQVRLSPAPGGYSLTATDQHGRPVLSVESLALRPIALHQQVDDALFTVDWQPVELPAADPSSEFVVLRSSSEDALTELHRVLPILQNWLEDGQSRLVVLTKNATENPAASAVHGLVRSAQAENPGRFVLVDADTDSPDLAGALASGEPQISLRDGKAFVPRLIRAPSTVDGEWTGTVLITGGTGGLGSLLARHVVAERGVRDLVLVSRRGRAAAGAAELEAELSELGATVQIEACDVADREATAALLASIDHLGAVVHAAGVLDDGVVESLTPERLEHVFRAKATAAWNLHELTPDVPRFVLFSSAAGILGSPGQGNYAAANAFLDAIAHRRVADGLSAVSLAWGPWASGMAGALDEASRRRIERLGLTPLTPDEGLRLFDAAVAGPPLSLPLRLNFPALRERARAGENPVLLRSLVRVPAKSTVVSTSGLGAELAALDEASRRRLLLNTVRSAVAATLGHDEPADEHRAFNDLGFDSLTSVELRNRLSTVSGLRLPTTLVFDHPTTESVVDYLLTRLTEQATTRRTVVTAPSDEPIAIVGMACRYPGGVETPEDLWQLVSRDGDGISAFPSDRGWDLDRLYHPDPDHPGTSYVTEGGFLADAAKFDAEFFGISPREAVAMDPQQRLLLEVSWEAFERAGLNPTSVRGSRTGVFAGVMHHDYASRMPVLPEEAEGYLGAGTAGSVASGRVSYSFGLEGPAVTVDTACSSSLVAMHLAAQSLRAGECTLALAGGVTVLATPGLFTEFSRQRGLAPDGRCKAFSSAADGTVWGEGAGILLLERLSDAKRNGRRILGVVRGSAVNQDGASNGLTAPNGPSQERVIRTALQSAGLSTQDIDAVEAHGTGTALGDPIEAQALLATYGQDRDRPLWLGSIKSNIGHTQAAAGVAGVIKMVLAMRDGRLPRTLHVDEPTSHVDWESGAVQLLTEPVEWPQVDRPRRAAVSSFGISGTNAHVIVEQPPVAALPEQPERPVPVVLSGRGEPALRAQAARLRAWLDDDADWSGAAYTLATARTAFENRAVLLAGDRVGLAAGLDALTSGNSTSGLVEGTVRAAGQVAFVFPGQGSQWVGMARELAAGSEVFASRLAECATALSEFVDWSLEDALTDSALLERVDVVQPVSWAVMVSLAELWRSYGVEPAAVVGHSQGEIAAACVAGALSLTDGARIVALRSRLIGQVLAGQGGMVSVALPVDDLADLLVDLEVAAVNGPSSTVVSGSPAAVDKLLEVCESRDIRARRIAVDYASHSTQVESIQDQLATDLAGSSAGPAAVPFYSTVTGDWLDTDGLDADYWYRNLRQTVQFDQSVRALYAAGYWTFIEVSPHPVLVPTIAESVPDAITAGSLRRDEGGLDRFHESIAEAYVQGVKVDWAAAFPAGIQPAEPPTYAFQRQRYWLDAPATSADAEDASFWAAVEGDSLATLLGVEEDTLAPVLPALSAWRKKSQQRSDVDSWRYRTVWRPQPAADARLTGHWAVVSREENQAYVQALENAGASVVTVRPGEPIGAVDGIVSLLALGEDGLEATLDLIKSAGDTPLWLVTSGAVGDQVTTPRQAMVWGLARAAALEYPRRRGGVVDLTDPALLPVVLNGNEDQVAIRESTVLARRLVPAPLRTDDRWQPRGTVLLTEGQFTEPTARWLAENGAERLVLVGDGNPFPEDLGVPVIREVCDVTDREALSRVLAQYQPTAVIHGAGEVTSGALADTTPDAFAAAVRTKVLGAINLHELVSDVDAFVLYSSVSGVWGAAEQGAFGAANAFLDALAEHRRQRGLPATSVAWGPWADAGLGGADEETERDRREQLRRRGVFALPAERALPAMADAVANGDPAVVLADIDWARFLPAFTAVRPSALFEELETAPENDGAAEPTLLAKLAGLSEEDQLRELTDLVRGAVAAVLSHPDPATLPSGRAFRELGFDSLAAVDLRNRLGAATGVRLAATVVFDYPTPADLARHLRTQLTAAQSPGAPAGSVDEELDRLHGMLTAESDEDTRRRVRERLAALVAELTPEAKDEPVADRLGAASDEEIFRFIDMELT</sequence>
<keyword evidence="15" id="KW-1185">Reference proteome</keyword>
<dbReference type="Pfam" id="PF08659">
    <property type="entry name" value="KR"/>
    <property type="match status" value="3"/>
</dbReference>
<dbReference type="SUPFAM" id="SSF51735">
    <property type="entry name" value="NAD(P)-binding Rossmann-fold domains"/>
    <property type="match status" value="7"/>
</dbReference>
<dbReference type="InterPro" id="IPR011032">
    <property type="entry name" value="GroES-like_sf"/>
</dbReference>
<dbReference type="InterPro" id="IPR013968">
    <property type="entry name" value="PKS_KR"/>
</dbReference>
<dbReference type="Gene3D" id="1.10.1200.10">
    <property type="entry name" value="ACP-like"/>
    <property type="match status" value="3"/>
</dbReference>
<evidence type="ECO:0000256" key="2">
    <source>
        <dbReference type="ARBA" id="ARBA00004792"/>
    </source>
</evidence>
<name>A0ABW5HHN1_9PSEU</name>
<evidence type="ECO:0000256" key="1">
    <source>
        <dbReference type="ARBA" id="ARBA00001957"/>
    </source>
</evidence>
<feature type="domain" description="Carrier" evidence="11">
    <location>
        <begin position="4959"/>
        <end position="5034"/>
    </location>
</feature>
<keyword evidence="4" id="KW-0597">Phosphoprotein</keyword>
<dbReference type="SMART" id="SM00823">
    <property type="entry name" value="PKS_PP"/>
    <property type="match status" value="3"/>
</dbReference>
<dbReference type="InterPro" id="IPR042104">
    <property type="entry name" value="PKS_dehydratase_sf"/>
</dbReference>
<keyword evidence="6" id="KW-0045">Antibiotic biosynthesis</keyword>
<feature type="active site" description="Proton acceptor; for dehydratase activity" evidence="9">
    <location>
        <position position="920"/>
    </location>
</feature>
<dbReference type="Gene3D" id="3.40.50.11460">
    <property type="match status" value="1"/>
</dbReference>
<dbReference type="InterPro" id="IPR036736">
    <property type="entry name" value="ACP-like_sf"/>
</dbReference>
<dbReference type="SMART" id="SM00827">
    <property type="entry name" value="PKS_AT"/>
    <property type="match status" value="3"/>
</dbReference>
<dbReference type="InterPro" id="IPR014031">
    <property type="entry name" value="Ketoacyl_synth_C"/>
</dbReference>
<dbReference type="SMART" id="SM00826">
    <property type="entry name" value="PKS_DH"/>
    <property type="match status" value="2"/>
</dbReference>
<dbReference type="SUPFAM" id="SSF53901">
    <property type="entry name" value="Thiolase-like"/>
    <property type="match status" value="3"/>
</dbReference>
<dbReference type="PROSITE" id="PS01162">
    <property type="entry name" value="QOR_ZETA_CRYSTAL"/>
    <property type="match status" value="1"/>
</dbReference>
<dbReference type="Pfam" id="PF08990">
    <property type="entry name" value="Docking"/>
    <property type="match status" value="1"/>
</dbReference>
<dbReference type="Pfam" id="PF21089">
    <property type="entry name" value="PKS_DH_N"/>
    <property type="match status" value="2"/>
</dbReference>
<dbReference type="InterPro" id="IPR001227">
    <property type="entry name" value="Ac_transferase_dom_sf"/>
</dbReference>
<evidence type="ECO:0000256" key="7">
    <source>
        <dbReference type="ARBA" id="ARBA00023268"/>
    </source>
</evidence>
<dbReference type="Pfam" id="PF22953">
    <property type="entry name" value="SpnB_Rossmann"/>
    <property type="match status" value="2"/>
</dbReference>
<reference evidence="15" key="1">
    <citation type="journal article" date="2019" name="Int. J. Syst. Evol. Microbiol.">
        <title>The Global Catalogue of Microorganisms (GCM) 10K type strain sequencing project: providing services to taxonomists for standard genome sequencing and annotation.</title>
        <authorList>
            <consortium name="The Broad Institute Genomics Platform"/>
            <consortium name="The Broad Institute Genome Sequencing Center for Infectious Disease"/>
            <person name="Wu L."/>
            <person name="Ma J."/>
        </authorList>
    </citation>
    <scope>NUCLEOTIDE SEQUENCE [LARGE SCALE GENOMIC DNA]</scope>
    <source>
        <strain evidence="15">CGMCC 4.7641</strain>
    </source>
</reference>
<feature type="domain" description="Ketosynthase family 3 (KS3)" evidence="12">
    <location>
        <begin position="1976"/>
        <end position="2400"/>
    </location>
</feature>
<evidence type="ECO:0000256" key="3">
    <source>
        <dbReference type="ARBA" id="ARBA00022450"/>
    </source>
</evidence>
<evidence type="ECO:0000256" key="4">
    <source>
        <dbReference type="ARBA" id="ARBA00022553"/>
    </source>
</evidence>
<dbReference type="CDD" id="cd08956">
    <property type="entry name" value="KR_3_FAS_SDR_x"/>
    <property type="match status" value="2"/>
</dbReference>
<feature type="active site" description="Proton acceptor; for dehydratase activity" evidence="9">
    <location>
        <position position="2889"/>
    </location>
</feature>
<dbReference type="SMART" id="SM01294">
    <property type="entry name" value="PKS_PP_betabranch"/>
    <property type="match status" value="3"/>
</dbReference>
<dbReference type="Gene3D" id="3.40.47.10">
    <property type="match status" value="3"/>
</dbReference>
<keyword evidence="7" id="KW-0511">Multifunctional enzyme</keyword>
<dbReference type="Pfam" id="PF18369">
    <property type="entry name" value="PKS_DE"/>
    <property type="match status" value="1"/>
</dbReference>
<dbReference type="SMART" id="SM00829">
    <property type="entry name" value="PKS_ER"/>
    <property type="match status" value="1"/>
</dbReference>
<organism evidence="14 15">
    <name type="scientific">Amycolatopsis silviterrae</name>
    <dbReference type="NCBI Taxonomy" id="1656914"/>
    <lineage>
        <taxon>Bacteria</taxon>
        <taxon>Bacillati</taxon>
        <taxon>Actinomycetota</taxon>
        <taxon>Actinomycetes</taxon>
        <taxon>Pseudonocardiales</taxon>
        <taxon>Pseudonocardiaceae</taxon>
        <taxon>Amycolatopsis</taxon>
    </lineage>
</organism>
<dbReference type="Pfam" id="PF00550">
    <property type="entry name" value="PP-binding"/>
    <property type="match status" value="3"/>
</dbReference>
<dbReference type="InterPro" id="IPR049900">
    <property type="entry name" value="PKS_mFAS_DH"/>
</dbReference>
<feature type="region of interest" description="N-terminal hotdog fold" evidence="9">
    <location>
        <begin position="2857"/>
        <end position="2979"/>
    </location>
</feature>
<dbReference type="Gene3D" id="3.40.366.10">
    <property type="entry name" value="Malonyl-Coenzyme A Acyl Carrier Protein, domain 2"/>
    <property type="match status" value="3"/>
</dbReference>
<dbReference type="InterPro" id="IPR049552">
    <property type="entry name" value="PKS_DH_N"/>
</dbReference>
<dbReference type="Pfam" id="PF08240">
    <property type="entry name" value="ADH_N"/>
    <property type="match status" value="1"/>
</dbReference>
<dbReference type="InterPro" id="IPR049551">
    <property type="entry name" value="PKS_DH_C"/>
</dbReference>
<dbReference type="InterPro" id="IPR057326">
    <property type="entry name" value="KR_dom"/>
</dbReference>
<dbReference type="CDD" id="cd05195">
    <property type="entry name" value="enoyl_red"/>
    <property type="match status" value="1"/>
</dbReference>
<dbReference type="Proteomes" id="UP001597483">
    <property type="component" value="Unassembled WGS sequence"/>
</dbReference>
<dbReference type="InterPro" id="IPR015083">
    <property type="entry name" value="NorB/c/GfsB-D-like_docking"/>
</dbReference>
<dbReference type="InterPro" id="IPR018201">
    <property type="entry name" value="Ketoacyl_synth_AS"/>
</dbReference>
<feature type="active site" description="Proton donor; for dehydratase activity" evidence="9">
    <location>
        <position position="1082"/>
    </location>
</feature>
<keyword evidence="3" id="KW-0596">Phosphopantetheine</keyword>
<dbReference type="SUPFAM" id="SSF50129">
    <property type="entry name" value="GroES-like"/>
    <property type="match status" value="1"/>
</dbReference>
<dbReference type="NCBIfam" id="NF045894">
    <property type="entry name" value="PKS_plus_SDR"/>
    <property type="match status" value="1"/>
</dbReference>
<feature type="region of interest" description="C-terminal hotdog fold" evidence="9">
    <location>
        <begin position="2989"/>
        <end position="3122"/>
    </location>
</feature>
<dbReference type="InterPro" id="IPR016035">
    <property type="entry name" value="Acyl_Trfase/lysoPLipase"/>
</dbReference>
<feature type="domain" description="PKS/mFAS DH" evidence="13">
    <location>
        <begin position="2857"/>
        <end position="3122"/>
    </location>
</feature>
<evidence type="ECO:0000259" key="11">
    <source>
        <dbReference type="PROSITE" id="PS50075"/>
    </source>
</evidence>
<proteinExistence type="predicted"/>
<dbReference type="InterPro" id="IPR050091">
    <property type="entry name" value="PKS_NRPS_Biosynth_Enz"/>
</dbReference>
<evidence type="ECO:0000256" key="5">
    <source>
        <dbReference type="ARBA" id="ARBA00022679"/>
    </source>
</evidence>
<gene>
    <name evidence="14" type="ORF">ACFSVL_35365</name>
</gene>
<dbReference type="Pfam" id="PF14765">
    <property type="entry name" value="PS-DH"/>
    <property type="match status" value="2"/>
</dbReference>
<dbReference type="PANTHER" id="PTHR43775">
    <property type="entry name" value="FATTY ACID SYNTHASE"/>
    <property type="match status" value="1"/>
</dbReference>
<evidence type="ECO:0000256" key="9">
    <source>
        <dbReference type="PROSITE-ProRule" id="PRU01363"/>
    </source>
</evidence>
<comment type="pathway">
    <text evidence="2">Antibiotic biosynthesis.</text>
</comment>
<dbReference type="InterPro" id="IPR032821">
    <property type="entry name" value="PKS_assoc"/>
</dbReference>
<feature type="coiled-coil region" evidence="10">
    <location>
        <begin position="4"/>
        <end position="31"/>
    </location>
</feature>
<feature type="active site" description="Proton donor; for dehydratase activity" evidence="9">
    <location>
        <position position="3048"/>
    </location>
</feature>
<dbReference type="Pfam" id="PF00698">
    <property type="entry name" value="Acyl_transf_1"/>
    <property type="match status" value="3"/>
</dbReference>
<evidence type="ECO:0000256" key="6">
    <source>
        <dbReference type="ARBA" id="ARBA00023194"/>
    </source>
</evidence>
<dbReference type="InterPro" id="IPR036299">
    <property type="entry name" value="Polyketide_synth_docking_sf"/>
</dbReference>
<dbReference type="InterPro" id="IPR020806">
    <property type="entry name" value="PKS_PP-bd"/>
</dbReference>
<dbReference type="SMART" id="SM00825">
    <property type="entry name" value="PKS_KS"/>
    <property type="match status" value="3"/>
</dbReference>
<evidence type="ECO:0000256" key="10">
    <source>
        <dbReference type="SAM" id="Coils"/>
    </source>
</evidence>
<feature type="domain" description="PKS/mFAS DH" evidence="13">
    <location>
        <begin position="888"/>
        <end position="1154"/>
    </location>
</feature>
<dbReference type="InterPro" id="IPR002364">
    <property type="entry name" value="Quin_OxRdtase/zeta-crystal_CS"/>
</dbReference>
<dbReference type="SMART" id="SM00822">
    <property type="entry name" value="PKS_KR"/>
    <property type="match status" value="3"/>
</dbReference>
<dbReference type="Pfam" id="PF00109">
    <property type="entry name" value="ketoacyl-synt"/>
    <property type="match status" value="3"/>
</dbReference>
<dbReference type="Pfam" id="PF16197">
    <property type="entry name" value="KAsynt_C_assoc"/>
    <property type="match status" value="3"/>
</dbReference>
<dbReference type="SUPFAM" id="SSF52151">
    <property type="entry name" value="FabD/lysophospholipase-like"/>
    <property type="match status" value="3"/>
</dbReference>
<dbReference type="InterPro" id="IPR014030">
    <property type="entry name" value="Ketoacyl_synth_N"/>
</dbReference>
<dbReference type="InterPro" id="IPR013154">
    <property type="entry name" value="ADH-like_N"/>
</dbReference>
<dbReference type="InterPro" id="IPR020843">
    <property type="entry name" value="ER"/>
</dbReference>
<dbReference type="Pfam" id="PF02801">
    <property type="entry name" value="Ketoacyl-synt_C"/>
    <property type="match status" value="3"/>
</dbReference>
<dbReference type="PROSITE" id="PS50075">
    <property type="entry name" value="CARRIER"/>
    <property type="match status" value="3"/>
</dbReference>
<comment type="cofactor">
    <cofactor evidence="1">
        <name>pantetheine 4'-phosphate</name>
        <dbReference type="ChEBI" id="CHEBI:47942"/>
    </cofactor>
</comment>
<evidence type="ECO:0000313" key="15">
    <source>
        <dbReference type="Proteomes" id="UP001597483"/>
    </source>
</evidence>
<evidence type="ECO:0000259" key="12">
    <source>
        <dbReference type="PROSITE" id="PS52004"/>
    </source>
</evidence>
<protein>
    <submittedName>
        <fullName evidence="14">Type I polyketide synthase</fullName>
    </submittedName>
</protein>
<keyword evidence="10" id="KW-0175">Coiled coil</keyword>
<feature type="domain" description="Ketosynthase family 3 (KS3)" evidence="12">
    <location>
        <begin position="3615"/>
        <end position="4039"/>
    </location>
</feature>
<dbReference type="SUPFAM" id="SSF55048">
    <property type="entry name" value="Probable ACP-binding domain of malonyl-CoA ACP transacylase"/>
    <property type="match status" value="3"/>
</dbReference>
<dbReference type="CDD" id="cd08952">
    <property type="entry name" value="KR_1_SDR_x"/>
    <property type="match status" value="1"/>
</dbReference>
<dbReference type="InterPro" id="IPR014043">
    <property type="entry name" value="Acyl_transferase_dom"/>
</dbReference>
<feature type="domain" description="Carrier" evidence="11">
    <location>
        <begin position="1886"/>
        <end position="1961"/>
    </location>
</feature>
<dbReference type="InterPro" id="IPR016039">
    <property type="entry name" value="Thiolase-like"/>
</dbReference>